<evidence type="ECO:0000313" key="1">
    <source>
        <dbReference type="EMBL" id="JAE10020.1"/>
    </source>
</evidence>
<name>A0A0A9FAE9_ARUDO</name>
<dbReference type="EMBL" id="GBRH01187876">
    <property type="protein sequence ID" value="JAE10020.1"/>
    <property type="molecule type" value="Transcribed_RNA"/>
</dbReference>
<reference evidence="1" key="1">
    <citation type="submission" date="2014-09" db="EMBL/GenBank/DDBJ databases">
        <authorList>
            <person name="Magalhaes I.L.F."/>
            <person name="Oliveira U."/>
            <person name="Santos F.R."/>
            <person name="Vidigal T.H.D.A."/>
            <person name="Brescovit A.D."/>
            <person name="Santos A.J."/>
        </authorList>
    </citation>
    <scope>NUCLEOTIDE SEQUENCE</scope>
    <source>
        <tissue evidence="1">Shoot tissue taken approximately 20 cm above the soil surface</tissue>
    </source>
</reference>
<accession>A0A0A9FAE9</accession>
<reference evidence="1" key="2">
    <citation type="journal article" date="2015" name="Data Brief">
        <title>Shoot transcriptome of the giant reed, Arundo donax.</title>
        <authorList>
            <person name="Barrero R.A."/>
            <person name="Guerrero F.D."/>
            <person name="Moolhuijzen P."/>
            <person name="Goolsby J.A."/>
            <person name="Tidwell J."/>
            <person name="Bellgard S.E."/>
            <person name="Bellgard M.I."/>
        </authorList>
    </citation>
    <scope>NUCLEOTIDE SEQUENCE</scope>
    <source>
        <tissue evidence="1">Shoot tissue taken approximately 20 cm above the soil surface</tissue>
    </source>
</reference>
<protein>
    <submittedName>
        <fullName evidence="1">Uncharacterized protein</fullName>
    </submittedName>
</protein>
<proteinExistence type="predicted"/>
<dbReference type="AlphaFoldDB" id="A0A0A9FAE9"/>
<organism evidence="1">
    <name type="scientific">Arundo donax</name>
    <name type="common">Giant reed</name>
    <name type="synonym">Donax arundinaceus</name>
    <dbReference type="NCBI Taxonomy" id="35708"/>
    <lineage>
        <taxon>Eukaryota</taxon>
        <taxon>Viridiplantae</taxon>
        <taxon>Streptophyta</taxon>
        <taxon>Embryophyta</taxon>
        <taxon>Tracheophyta</taxon>
        <taxon>Spermatophyta</taxon>
        <taxon>Magnoliopsida</taxon>
        <taxon>Liliopsida</taxon>
        <taxon>Poales</taxon>
        <taxon>Poaceae</taxon>
        <taxon>PACMAD clade</taxon>
        <taxon>Arundinoideae</taxon>
        <taxon>Arundineae</taxon>
        <taxon>Arundo</taxon>
    </lineage>
</organism>
<sequence>MVKKTGNGIHKSQVAKVCFN</sequence>